<reference evidence="5 6" key="1">
    <citation type="submission" date="2017-06" db="EMBL/GenBank/DDBJ databases">
        <authorList>
            <person name="Kim H.J."/>
            <person name="Triplett B.A."/>
        </authorList>
    </citation>
    <scope>NUCLEOTIDE SEQUENCE [LARGE SCALE GENOMIC DNA]</scope>
    <source>
        <strain evidence="5 6">CGMCC 4.5593</strain>
    </source>
</reference>
<keyword evidence="6" id="KW-1185">Reference proteome</keyword>
<feature type="compositionally biased region" description="Low complexity" evidence="2">
    <location>
        <begin position="73"/>
        <end position="84"/>
    </location>
</feature>
<evidence type="ECO:0000256" key="3">
    <source>
        <dbReference type="SAM" id="Phobius"/>
    </source>
</evidence>
<keyword evidence="3" id="KW-0472">Membrane</keyword>
<dbReference type="Pfam" id="PF07501">
    <property type="entry name" value="G5"/>
    <property type="match status" value="1"/>
</dbReference>
<keyword evidence="3" id="KW-1133">Transmembrane helix</keyword>
<proteinExistence type="predicted"/>
<dbReference type="InterPro" id="IPR011098">
    <property type="entry name" value="G5_dom"/>
</dbReference>
<feature type="region of interest" description="Disordered" evidence="2">
    <location>
        <begin position="53"/>
        <end position="110"/>
    </location>
</feature>
<gene>
    <name evidence="5" type="ORF">SAMN05421812_104245</name>
</gene>
<keyword evidence="1" id="KW-0732">Signal</keyword>
<dbReference type="PROSITE" id="PS51109">
    <property type="entry name" value="G5"/>
    <property type="match status" value="1"/>
</dbReference>
<feature type="transmembrane region" description="Helical" evidence="3">
    <location>
        <begin position="21"/>
        <end position="46"/>
    </location>
</feature>
<dbReference type="SMART" id="SM01208">
    <property type="entry name" value="G5"/>
    <property type="match status" value="1"/>
</dbReference>
<dbReference type="Proteomes" id="UP000198362">
    <property type="component" value="Unassembled WGS sequence"/>
</dbReference>
<dbReference type="AlphaFoldDB" id="A0A239LF44"/>
<sequence>MAGFPFTPPVRKSWWARLPTLGKAALIGGAAVVLCCGGLATVGAIAGPPDPAPTTRAIGAAGEQSSADDATGSASPASESVAAAGDPSPTAEAPPTIEKRTVTETAKIPYTTRRINDSTLAKGTTKVTTHGVAGVKTLTYEVTLTNGVETGKKLVRTVITKAPVTQVTRVGTKAAKRCDPNYSGCVPIASDVDCAGGSGNGPAYVQGPVRVIGSDIYDLDRDGDGIACD</sequence>
<accession>A0A239LF44</accession>
<keyword evidence="3" id="KW-0812">Transmembrane</keyword>
<evidence type="ECO:0000256" key="2">
    <source>
        <dbReference type="SAM" id="MobiDB-lite"/>
    </source>
</evidence>
<evidence type="ECO:0000256" key="1">
    <source>
        <dbReference type="ARBA" id="ARBA00022729"/>
    </source>
</evidence>
<protein>
    <submittedName>
        <fullName evidence="5">G5 domain-containing protein</fullName>
    </submittedName>
</protein>
<evidence type="ECO:0000259" key="4">
    <source>
        <dbReference type="PROSITE" id="PS51109"/>
    </source>
</evidence>
<dbReference type="EMBL" id="FZPH01000004">
    <property type="protein sequence ID" value="SNT28562.1"/>
    <property type="molecule type" value="Genomic_DNA"/>
</dbReference>
<evidence type="ECO:0000313" key="5">
    <source>
        <dbReference type="EMBL" id="SNT28562.1"/>
    </source>
</evidence>
<dbReference type="Gene3D" id="2.20.230.10">
    <property type="entry name" value="Resuscitation-promoting factor rpfb"/>
    <property type="match status" value="1"/>
</dbReference>
<organism evidence="5 6">
    <name type="scientific">Asanoa hainanensis</name>
    <dbReference type="NCBI Taxonomy" id="560556"/>
    <lineage>
        <taxon>Bacteria</taxon>
        <taxon>Bacillati</taxon>
        <taxon>Actinomycetota</taxon>
        <taxon>Actinomycetes</taxon>
        <taxon>Micromonosporales</taxon>
        <taxon>Micromonosporaceae</taxon>
        <taxon>Asanoa</taxon>
    </lineage>
</organism>
<feature type="domain" description="G5" evidence="4">
    <location>
        <begin position="94"/>
        <end position="174"/>
    </location>
</feature>
<evidence type="ECO:0000313" key="6">
    <source>
        <dbReference type="Proteomes" id="UP000198362"/>
    </source>
</evidence>
<name>A0A239LF44_9ACTN</name>